<evidence type="ECO:0000313" key="1">
    <source>
        <dbReference type="EMBL" id="RVU36559.1"/>
    </source>
</evidence>
<gene>
    <name evidence="1" type="ORF">EOI86_15330</name>
</gene>
<dbReference type="EMBL" id="SADE01000002">
    <property type="protein sequence ID" value="RVU36559.1"/>
    <property type="molecule type" value="Genomic_DNA"/>
</dbReference>
<sequence length="76" mass="8583">MVNRHTQVSSEILSILLDSNAAKIQALSEDFELAPLVRAYISDKFGVMSLNELNNRQMRDLIGFIEGFRDLARKGD</sequence>
<organism evidence="1 2">
    <name type="scientific">Hwanghaeella grinnelliae</name>
    <dbReference type="NCBI Taxonomy" id="2500179"/>
    <lineage>
        <taxon>Bacteria</taxon>
        <taxon>Pseudomonadati</taxon>
        <taxon>Pseudomonadota</taxon>
        <taxon>Alphaproteobacteria</taxon>
        <taxon>Rhodospirillales</taxon>
        <taxon>Rhodospirillaceae</taxon>
        <taxon>Hwanghaeella</taxon>
    </lineage>
</organism>
<dbReference type="RefSeq" id="WP_127766035.1">
    <property type="nucleotide sequence ID" value="NZ_SADE01000002.1"/>
</dbReference>
<reference evidence="2" key="1">
    <citation type="submission" date="2019-01" db="EMBL/GenBank/DDBJ databases">
        <title>Gri0909 isolated from a small marine red alga.</title>
        <authorList>
            <person name="Kim J."/>
            <person name="Jeong S.E."/>
            <person name="Jeon C.O."/>
        </authorList>
    </citation>
    <scope>NUCLEOTIDE SEQUENCE [LARGE SCALE GENOMIC DNA]</scope>
    <source>
        <strain evidence="2">Gri0909</strain>
    </source>
</reference>
<protein>
    <submittedName>
        <fullName evidence="1">Uncharacterized protein</fullName>
    </submittedName>
</protein>
<accession>A0A437QQ37</accession>
<proteinExistence type="predicted"/>
<dbReference type="Proteomes" id="UP000287447">
    <property type="component" value="Unassembled WGS sequence"/>
</dbReference>
<keyword evidence="2" id="KW-1185">Reference proteome</keyword>
<evidence type="ECO:0000313" key="2">
    <source>
        <dbReference type="Proteomes" id="UP000287447"/>
    </source>
</evidence>
<name>A0A437QQ37_9PROT</name>
<dbReference type="AlphaFoldDB" id="A0A437QQ37"/>
<comment type="caution">
    <text evidence="1">The sequence shown here is derived from an EMBL/GenBank/DDBJ whole genome shotgun (WGS) entry which is preliminary data.</text>
</comment>